<evidence type="ECO:0000256" key="1">
    <source>
        <dbReference type="SAM" id="SignalP"/>
    </source>
</evidence>
<name>A0A2P2NI32_RHIMU</name>
<dbReference type="EMBL" id="GGEC01061633">
    <property type="protein sequence ID" value="MBX42117.1"/>
    <property type="molecule type" value="Transcribed_RNA"/>
</dbReference>
<feature type="signal peptide" evidence="1">
    <location>
        <begin position="1"/>
        <end position="21"/>
    </location>
</feature>
<dbReference type="PROSITE" id="PS51257">
    <property type="entry name" value="PROKAR_LIPOPROTEIN"/>
    <property type="match status" value="1"/>
</dbReference>
<dbReference type="AlphaFoldDB" id="A0A2P2NI32"/>
<proteinExistence type="predicted"/>
<accession>A0A2P2NI32</accession>
<protein>
    <submittedName>
        <fullName evidence="2">Uncharacterized protein</fullName>
    </submittedName>
</protein>
<sequence length="64" mass="7458">MNNRKLVKVFLLPALLKFHQLLKTIPMTSSSLSCPVIYKHLNDSYFNQTPMSLLYALAQWPRVH</sequence>
<keyword evidence="1" id="KW-0732">Signal</keyword>
<feature type="chain" id="PRO_5015196570" evidence="1">
    <location>
        <begin position="22"/>
        <end position="64"/>
    </location>
</feature>
<organism evidence="2">
    <name type="scientific">Rhizophora mucronata</name>
    <name type="common">Asiatic mangrove</name>
    <dbReference type="NCBI Taxonomy" id="61149"/>
    <lineage>
        <taxon>Eukaryota</taxon>
        <taxon>Viridiplantae</taxon>
        <taxon>Streptophyta</taxon>
        <taxon>Embryophyta</taxon>
        <taxon>Tracheophyta</taxon>
        <taxon>Spermatophyta</taxon>
        <taxon>Magnoliopsida</taxon>
        <taxon>eudicotyledons</taxon>
        <taxon>Gunneridae</taxon>
        <taxon>Pentapetalae</taxon>
        <taxon>rosids</taxon>
        <taxon>fabids</taxon>
        <taxon>Malpighiales</taxon>
        <taxon>Rhizophoraceae</taxon>
        <taxon>Rhizophora</taxon>
    </lineage>
</organism>
<reference evidence="2" key="1">
    <citation type="submission" date="2018-02" db="EMBL/GenBank/DDBJ databases">
        <title>Rhizophora mucronata_Transcriptome.</title>
        <authorList>
            <person name="Meera S.P."/>
            <person name="Sreeshan A."/>
            <person name="Augustine A."/>
        </authorList>
    </citation>
    <scope>NUCLEOTIDE SEQUENCE</scope>
    <source>
        <tissue evidence="2">Leaf</tissue>
    </source>
</reference>
<evidence type="ECO:0000313" key="2">
    <source>
        <dbReference type="EMBL" id="MBX42117.1"/>
    </source>
</evidence>